<keyword evidence="3" id="KW-0238">DNA-binding</keyword>
<dbReference type="RefSeq" id="WP_216440325.1">
    <property type="nucleotide sequence ID" value="NZ_JAHLQF010000004.1"/>
</dbReference>
<organism evidence="6 7">
    <name type="scientific">Clostridium mobile</name>
    <dbReference type="NCBI Taxonomy" id="2841512"/>
    <lineage>
        <taxon>Bacteria</taxon>
        <taxon>Bacillati</taxon>
        <taxon>Bacillota</taxon>
        <taxon>Clostridia</taxon>
        <taxon>Eubacteriales</taxon>
        <taxon>Clostridiaceae</taxon>
        <taxon>Clostridium</taxon>
    </lineage>
</organism>
<dbReference type="InterPro" id="IPR014284">
    <property type="entry name" value="RNA_pol_sigma-70_dom"/>
</dbReference>
<evidence type="ECO:0000259" key="5">
    <source>
        <dbReference type="Pfam" id="PF04542"/>
    </source>
</evidence>
<dbReference type="PANTHER" id="PTHR30385">
    <property type="entry name" value="SIGMA FACTOR F FLAGELLAR"/>
    <property type="match status" value="1"/>
</dbReference>
<evidence type="ECO:0000313" key="7">
    <source>
        <dbReference type="Proteomes" id="UP000726170"/>
    </source>
</evidence>
<dbReference type="Pfam" id="PF04542">
    <property type="entry name" value="Sigma70_r2"/>
    <property type="match status" value="1"/>
</dbReference>
<feature type="domain" description="RNA polymerase sigma-70 region 2" evidence="5">
    <location>
        <begin position="19"/>
        <end position="85"/>
    </location>
</feature>
<comment type="caution">
    <text evidence="6">The sequence shown here is derived from an EMBL/GenBank/DDBJ whole genome shotgun (WGS) entry which is preliminary data.</text>
</comment>
<dbReference type="Proteomes" id="UP000726170">
    <property type="component" value="Unassembled WGS sequence"/>
</dbReference>
<name>A0ABS6EL46_9CLOT</name>
<proteinExistence type="predicted"/>
<evidence type="ECO:0000256" key="2">
    <source>
        <dbReference type="ARBA" id="ARBA00023082"/>
    </source>
</evidence>
<dbReference type="InterPro" id="IPR007627">
    <property type="entry name" value="RNA_pol_sigma70_r2"/>
</dbReference>
<keyword evidence="4" id="KW-0804">Transcription</keyword>
<protein>
    <submittedName>
        <fullName evidence="6">Sigma-70 family RNA polymerase sigma factor</fullName>
    </submittedName>
</protein>
<evidence type="ECO:0000256" key="4">
    <source>
        <dbReference type="ARBA" id="ARBA00023163"/>
    </source>
</evidence>
<accession>A0ABS6EL46</accession>
<dbReference type="NCBIfam" id="TIGR02937">
    <property type="entry name" value="sigma70-ECF"/>
    <property type="match status" value="1"/>
</dbReference>
<dbReference type="EMBL" id="JAHLQF010000004">
    <property type="protein sequence ID" value="MBU5485750.1"/>
    <property type="molecule type" value="Genomic_DNA"/>
</dbReference>
<sequence length="184" mass="21657">MESLVDKAKKGDKSSLEELIKALTPLIMKESSKVYLKGYDREDLIQIGNLSLLKALDKYDMSKKNFIGYAAMAIKNNFYYLIRKECKENYEASLNKEIGEDIYIEDTLKSTEDIEEDFIKKEEYKNLYSALKKLSKEEIYIINWIYFERKKLKDYAIKNNISYNKARYLKDKTIKKLKGAMMDG</sequence>
<keyword evidence="1" id="KW-0805">Transcription regulation</keyword>
<evidence type="ECO:0000256" key="3">
    <source>
        <dbReference type="ARBA" id="ARBA00023125"/>
    </source>
</evidence>
<evidence type="ECO:0000313" key="6">
    <source>
        <dbReference type="EMBL" id="MBU5485750.1"/>
    </source>
</evidence>
<keyword evidence="7" id="KW-1185">Reference proteome</keyword>
<reference evidence="6 7" key="1">
    <citation type="submission" date="2021-06" db="EMBL/GenBank/DDBJ databases">
        <authorList>
            <person name="Sun Q."/>
            <person name="Li D."/>
        </authorList>
    </citation>
    <scope>NUCLEOTIDE SEQUENCE [LARGE SCALE GENOMIC DNA]</scope>
    <source>
        <strain evidence="6 7">MSJ-11</strain>
    </source>
</reference>
<evidence type="ECO:0000256" key="1">
    <source>
        <dbReference type="ARBA" id="ARBA00023015"/>
    </source>
</evidence>
<keyword evidence="2" id="KW-0731">Sigma factor</keyword>
<gene>
    <name evidence="6" type="ORF">KQI86_15630</name>
</gene>